<feature type="domain" description="MARVEL" evidence="6">
    <location>
        <begin position="8"/>
        <end position="136"/>
    </location>
</feature>
<feature type="transmembrane region" description="Helical" evidence="5">
    <location>
        <begin position="75"/>
        <end position="99"/>
    </location>
</feature>
<dbReference type="InterPro" id="IPR008253">
    <property type="entry name" value="Marvel"/>
</dbReference>
<evidence type="ECO:0000259" key="6">
    <source>
        <dbReference type="Pfam" id="PF01284"/>
    </source>
</evidence>
<dbReference type="PANTHER" id="PTHR37451">
    <property type="entry name" value="MARVEL DOMAIN"/>
    <property type="match status" value="1"/>
</dbReference>
<name>A0A9P5C4S1_9PLEO</name>
<comment type="caution">
    <text evidence="7">The sequence shown here is derived from an EMBL/GenBank/DDBJ whole genome shotgun (WGS) entry which is preliminary data.</text>
</comment>
<dbReference type="OrthoDB" id="2117453at2759"/>
<keyword evidence="8" id="KW-1185">Reference proteome</keyword>
<dbReference type="Proteomes" id="UP000758155">
    <property type="component" value="Unassembled WGS sequence"/>
</dbReference>
<reference evidence="7" key="1">
    <citation type="submission" date="2019-04" db="EMBL/GenBank/DDBJ databases">
        <title>Sequencing of skin fungus with MAO and IRED activity.</title>
        <authorList>
            <person name="Marsaioli A.J."/>
            <person name="Bonatto J.M.C."/>
            <person name="Reis Junior O."/>
        </authorList>
    </citation>
    <scope>NUCLEOTIDE SEQUENCE</scope>
    <source>
        <strain evidence="7">28M1</strain>
    </source>
</reference>
<keyword evidence="2 5" id="KW-0812">Transmembrane</keyword>
<dbReference type="Pfam" id="PF01284">
    <property type="entry name" value="MARVEL"/>
    <property type="match status" value="1"/>
</dbReference>
<evidence type="ECO:0000256" key="4">
    <source>
        <dbReference type="ARBA" id="ARBA00023136"/>
    </source>
</evidence>
<dbReference type="GO" id="GO:0016020">
    <property type="term" value="C:membrane"/>
    <property type="evidence" value="ECO:0007669"/>
    <property type="project" value="UniProtKB-SubCell"/>
</dbReference>
<proteinExistence type="predicted"/>
<protein>
    <recommendedName>
        <fullName evidence="6">MARVEL domain-containing protein</fullName>
    </recommendedName>
</protein>
<evidence type="ECO:0000256" key="2">
    <source>
        <dbReference type="ARBA" id="ARBA00022692"/>
    </source>
</evidence>
<sequence length="158" mass="17275">MVAPAIVLGIRAAQALFAVIVLGLTAYLVSLYTNPWASWSPHSLNFMLFTSIWTLLAVAYLTLAPTRFPRAAHKFAIAGVEFLTMLFWFAAFIAVAVLWRDIYWGWAGHGTVHNVGVAAIVFGAFLWLLFLATTVLSALHIRNSSRNDTAPPPDMAGV</sequence>
<evidence type="ECO:0000313" key="8">
    <source>
        <dbReference type="Proteomes" id="UP000758155"/>
    </source>
</evidence>
<feature type="transmembrane region" description="Helical" evidence="5">
    <location>
        <begin position="12"/>
        <end position="32"/>
    </location>
</feature>
<accession>A0A9P5C4S1</accession>
<evidence type="ECO:0000313" key="7">
    <source>
        <dbReference type="EMBL" id="KAF3044135.1"/>
    </source>
</evidence>
<keyword evidence="4 5" id="KW-0472">Membrane</keyword>
<dbReference type="PANTHER" id="PTHR37451:SF1">
    <property type="entry name" value="MARVEL DOMAIN-CONTAINING PROTEIN"/>
    <property type="match status" value="1"/>
</dbReference>
<dbReference type="AlphaFoldDB" id="A0A9P5C4S1"/>
<organism evidence="7 8">
    <name type="scientific">Didymella heteroderae</name>
    <dbReference type="NCBI Taxonomy" id="1769908"/>
    <lineage>
        <taxon>Eukaryota</taxon>
        <taxon>Fungi</taxon>
        <taxon>Dikarya</taxon>
        <taxon>Ascomycota</taxon>
        <taxon>Pezizomycotina</taxon>
        <taxon>Dothideomycetes</taxon>
        <taxon>Pleosporomycetidae</taxon>
        <taxon>Pleosporales</taxon>
        <taxon>Pleosporineae</taxon>
        <taxon>Didymellaceae</taxon>
        <taxon>Didymella</taxon>
    </lineage>
</organism>
<evidence type="ECO:0000256" key="3">
    <source>
        <dbReference type="ARBA" id="ARBA00022989"/>
    </source>
</evidence>
<comment type="subcellular location">
    <subcellularLocation>
        <location evidence="1">Membrane</location>
        <topology evidence="1">Multi-pass membrane protein</topology>
    </subcellularLocation>
</comment>
<dbReference type="EMBL" id="SWKV01000010">
    <property type="protein sequence ID" value="KAF3044135.1"/>
    <property type="molecule type" value="Genomic_DNA"/>
</dbReference>
<evidence type="ECO:0000256" key="5">
    <source>
        <dbReference type="SAM" id="Phobius"/>
    </source>
</evidence>
<feature type="transmembrane region" description="Helical" evidence="5">
    <location>
        <begin position="119"/>
        <end position="139"/>
    </location>
</feature>
<keyword evidence="3 5" id="KW-1133">Transmembrane helix</keyword>
<evidence type="ECO:0000256" key="1">
    <source>
        <dbReference type="ARBA" id="ARBA00004141"/>
    </source>
</evidence>
<feature type="transmembrane region" description="Helical" evidence="5">
    <location>
        <begin position="44"/>
        <end position="63"/>
    </location>
</feature>
<gene>
    <name evidence="7" type="ORF">E8E12_010261</name>
</gene>